<evidence type="ECO:0000256" key="4">
    <source>
        <dbReference type="ARBA" id="ARBA00022679"/>
    </source>
</evidence>
<evidence type="ECO:0000256" key="2">
    <source>
        <dbReference type="ARBA" id="ARBA00012438"/>
    </source>
</evidence>
<dbReference type="InterPro" id="IPR000014">
    <property type="entry name" value="PAS"/>
</dbReference>
<protein>
    <recommendedName>
        <fullName evidence="2">histidine kinase</fullName>
        <ecNumber evidence="2">2.7.13.3</ecNumber>
    </recommendedName>
</protein>
<organism evidence="8 9">
    <name type="scientific">Biomphalaria pfeifferi</name>
    <name type="common">Bloodfluke planorb</name>
    <name type="synonym">Freshwater snail</name>
    <dbReference type="NCBI Taxonomy" id="112525"/>
    <lineage>
        <taxon>Eukaryota</taxon>
        <taxon>Metazoa</taxon>
        <taxon>Spiralia</taxon>
        <taxon>Lophotrochozoa</taxon>
        <taxon>Mollusca</taxon>
        <taxon>Gastropoda</taxon>
        <taxon>Heterobranchia</taxon>
        <taxon>Euthyneura</taxon>
        <taxon>Panpulmonata</taxon>
        <taxon>Hygrophila</taxon>
        <taxon>Lymnaeoidea</taxon>
        <taxon>Planorbidae</taxon>
        <taxon>Biomphalaria</taxon>
    </lineage>
</organism>
<keyword evidence="4" id="KW-0808">Transferase</keyword>
<name>A0AAD8AML6_BIOPF</name>
<dbReference type="PROSITE" id="PS50112">
    <property type="entry name" value="PAS"/>
    <property type="match status" value="1"/>
</dbReference>
<comment type="caution">
    <text evidence="8">The sequence shown here is derived from an EMBL/GenBank/DDBJ whole genome shotgun (WGS) entry which is preliminary data.</text>
</comment>
<keyword evidence="9" id="KW-1185">Reference proteome</keyword>
<dbReference type="AlphaFoldDB" id="A0AAD8AML6"/>
<evidence type="ECO:0000256" key="5">
    <source>
        <dbReference type="ARBA" id="ARBA00022777"/>
    </source>
</evidence>
<gene>
    <name evidence="8" type="ORF">Bpfe_031540</name>
</gene>
<dbReference type="InterPro" id="IPR001610">
    <property type="entry name" value="PAC"/>
</dbReference>
<dbReference type="Gene3D" id="3.30.450.20">
    <property type="entry name" value="PAS domain"/>
    <property type="match status" value="1"/>
</dbReference>
<dbReference type="PANTHER" id="PTHR43304:SF1">
    <property type="entry name" value="PAC DOMAIN-CONTAINING PROTEIN"/>
    <property type="match status" value="1"/>
</dbReference>
<dbReference type="Proteomes" id="UP001233172">
    <property type="component" value="Unassembled WGS sequence"/>
</dbReference>
<dbReference type="CDD" id="cd00130">
    <property type="entry name" value="PAS"/>
    <property type="match status" value="1"/>
</dbReference>
<dbReference type="GO" id="GO:0004673">
    <property type="term" value="F:protein histidine kinase activity"/>
    <property type="evidence" value="ECO:0007669"/>
    <property type="project" value="UniProtKB-EC"/>
</dbReference>
<dbReference type="PANTHER" id="PTHR43304">
    <property type="entry name" value="PHYTOCHROME-LIKE PROTEIN CPH1"/>
    <property type="match status" value="1"/>
</dbReference>
<dbReference type="EMBL" id="JASAOG010000491">
    <property type="protein sequence ID" value="KAK0038761.1"/>
    <property type="molecule type" value="Genomic_DNA"/>
</dbReference>
<dbReference type="InterPro" id="IPR035965">
    <property type="entry name" value="PAS-like_dom_sf"/>
</dbReference>
<evidence type="ECO:0000256" key="1">
    <source>
        <dbReference type="ARBA" id="ARBA00000085"/>
    </source>
</evidence>
<feature type="domain" description="PAS" evidence="6">
    <location>
        <begin position="91"/>
        <end position="145"/>
    </location>
</feature>
<proteinExistence type="predicted"/>
<dbReference type="SMART" id="SM00091">
    <property type="entry name" value="PAS"/>
    <property type="match status" value="1"/>
</dbReference>
<evidence type="ECO:0000313" key="9">
    <source>
        <dbReference type="Proteomes" id="UP001233172"/>
    </source>
</evidence>
<evidence type="ECO:0000259" key="6">
    <source>
        <dbReference type="PROSITE" id="PS50112"/>
    </source>
</evidence>
<dbReference type="SMART" id="SM00086">
    <property type="entry name" value="PAC"/>
    <property type="match status" value="1"/>
</dbReference>
<dbReference type="InterPro" id="IPR013655">
    <property type="entry name" value="PAS_fold_3"/>
</dbReference>
<dbReference type="InterPro" id="IPR052162">
    <property type="entry name" value="Sensor_kinase/Photoreceptor"/>
</dbReference>
<reference evidence="8" key="1">
    <citation type="journal article" date="2023" name="PLoS Negl. Trop. Dis.">
        <title>A genome sequence for Biomphalaria pfeifferi, the major vector snail for the human-infecting parasite Schistosoma mansoni.</title>
        <authorList>
            <person name="Bu L."/>
            <person name="Lu L."/>
            <person name="Laidemitt M.R."/>
            <person name="Zhang S.M."/>
            <person name="Mutuku M."/>
            <person name="Mkoji G."/>
            <person name="Steinauer M."/>
            <person name="Loker E.S."/>
        </authorList>
    </citation>
    <scope>NUCLEOTIDE SEQUENCE</scope>
    <source>
        <strain evidence="8">KasaAsao</strain>
    </source>
</reference>
<evidence type="ECO:0000256" key="3">
    <source>
        <dbReference type="ARBA" id="ARBA00022553"/>
    </source>
</evidence>
<dbReference type="InterPro" id="IPR000700">
    <property type="entry name" value="PAS-assoc_C"/>
</dbReference>
<evidence type="ECO:0000313" key="8">
    <source>
        <dbReference type="EMBL" id="KAK0038761.1"/>
    </source>
</evidence>
<comment type="catalytic activity">
    <reaction evidence="1">
        <text>ATP + protein L-histidine = ADP + protein N-phospho-L-histidine.</text>
        <dbReference type="EC" id="2.7.13.3"/>
    </reaction>
</comment>
<accession>A0AAD8AML6</accession>
<dbReference type="Pfam" id="PF08447">
    <property type="entry name" value="PAS_3"/>
    <property type="match status" value="1"/>
</dbReference>
<sequence>MKPPNFFRLWRDLERDTKVHPTPYRRLHTRKDGSKLAVTVVLGNFRVGEDKLFIKYVIDASSVEQTELKLEESQHRFKAVADYTYDWESWLDSNGTLIWVNPAIERISGYSVHECMLMHDYPLPIVLPDDREKVQRLIEEALGGSSGNDIEFRIQDKAMHTKWIAVSWQPLLSDQENPVGVRMSMRDIDDRKAMEQQLRDYATRLEKLADERAKQIVLLESERAKIERLAALGKTSR</sequence>
<dbReference type="NCBIfam" id="TIGR00229">
    <property type="entry name" value="sensory_box"/>
    <property type="match status" value="1"/>
</dbReference>
<keyword evidence="5 8" id="KW-0418">Kinase</keyword>
<dbReference type="EC" id="2.7.13.3" evidence="2"/>
<evidence type="ECO:0000259" key="7">
    <source>
        <dbReference type="PROSITE" id="PS50113"/>
    </source>
</evidence>
<dbReference type="PROSITE" id="PS50113">
    <property type="entry name" value="PAC"/>
    <property type="match status" value="1"/>
</dbReference>
<reference evidence="8" key="2">
    <citation type="submission" date="2023-04" db="EMBL/GenBank/DDBJ databases">
        <authorList>
            <person name="Bu L."/>
            <person name="Lu L."/>
            <person name="Laidemitt M.R."/>
            <person name="Zhang S.M."/>
            <person name="Mutuku M."/>
            <person name="Mkoji G."/>
            <person name="Steinauer M."/>
            <person name="Loker E.S."/>
        </authorList>
    </citation>
    <scope>NUCLEOTIDE SEQUENCE</scope>
    <source>
        <strain evidence="8">KasaAsao</strain>
        <tissue evidence="8">Whole Snail</tissue>
    </source>
</reference>
<keyword evidence="3" id="KW-0597">Phosphoprotein</keyword>
<dbReference type="SUPFAM" id="SSF55785">
    <property type="entry name" value="PYP-like sensor domain (PAS domain)"/>
    <property type="match status" value="1"/>
</dbReference>
<feature type="domain" description="PAC" evidence="7">
    <location>
        <begin position="148"/>
        <end position="200"/>
    </location>
</feature>